<dbReference type="InterPro" id="IPR006638">
    <property type="entry name" value="Elp3/MiaA/NifB-like_rSAM"/>
</dbReference>
<dbReference type="NCBIfam" id="TIGR00539">
    <property type="entry name" value="hemN_rel"/>
    <property type="match status" value="1"/>
</dbReference>
<evidence type="ECO:0000256" key="7">
    <source>
        <dbReference type="ARBA" id="ARBA00023014"/>
    </source>
</evidence>
<feature type="domain" description="Radical SAM core" evidence="10">
    <location>
        <begin position="1"/>
        <end position="238"/>
    </location>
</feature>
<dbReference type="InterPro" id="IPR013785">
    <property type="entry name" value="Aldolase_TIM"/>
</dbReference>
<keyword evidence="7 9" id="KW-0411">Iron-sulfur</keyword>
<keyword evidence="9" id="KW-0963">Cytoplasm</keyword>
<dbReference type="SMART" id="SM00729">
    <property type="entry name" value="Elp3"/>
    <property type="match status" value="1"/>
</dbReference>
<keyword evidence="9" id="KW-0004">4Fe-4S</keyword>
<evidence type="ECO:0000256" key="2">
    <source>
        <dbReference type="ARBA" id="ARBA00017228"/>
    </source>
</evidence>
<dbReference type="Proteomes" id="UP000284779">
    <property type="component" value="Unassembled WGS sequence"/>
</dbReference>
<dbReference type="GO" id="GO:0006779">
    <property type="term" value="P:porphyrin-containing compound biosynthetic process"/>
    <property type="evidence" value="ECO:0007669"/>
    <property type="project" value="InterPro"/>
</dbReference>
<dbReference type="PANTHER" id="PTHR13932">
    <property type="entry name" value="COPROPORPHYRINIGEN III OXIDASE"/>
    <property type="match status" value="1"/>
</dbReference>
<dbReference type="GO" id="GO:0005737">
    <property type="term" value="C:cytoplasm"/>
    <property type="evidence" value="ECO:0007669"/>
    <property type="project" value="UniProtKB-SubCell"/>
</dbReference>
<evidence type="ECO:0000256" key="4">
    <source>
        <dbReference type="ARBA" id="ARBA00022691"/>
    </source>
</evidence>
<proteinExistence type="inferred from homology"/>
<comment type="similarity">
    <text evidence="1">Belongs to the anaerobic coproporphyrinogen-III oxidase family. HemW subfamily.</text>
</comment>
<dbReference type="SFLD" id="SFLDF00562">
    <property type="entry name" value="HemN-like__clustered_with_heat"/>
    <property type="match status" value="1"/>
</dbReference>
<dbReference type="PROSITE" id="PS51918">
    <property type="entry name" value="RADICAL_SAM"/>
    <property type="match status" value="1"/>
</dbReference>
<evidence type="ECO:0000256" key="8">
    <source>
        <dbReference type="ARBA" id="ARBA00023186"/>
    </source>
</evidence>
<dbReference type="InterPro" id="IPR058240">
    <property type="entry name" value="rSAM_sf"/>
</dbReference>
<evidence type="ECO:0000313" key="12">
    <source>
        <dbReference type="Proteomes" id="UP000284779"/>
    </source>
</evidence>
<evidence type="ECO:0000313" key="11">
    <source>
        <dbReference type="EMBL" id="RHA18675.1"/>
    </source>
</evidence>
<evidence type="ECO:0000256" key="3">
    <source>
        <dbReference type="ARBA" id="ARBA00022617"/>
    </source>
</evidence>
<evidence type="ECO:0000256" key="1">
    <source>
        <dbReference type="ARBA" id="ARBA00006100"/>
    </source>
</evidence>
<evidence type="ECO:0000256" key="6">
    <source>
        <dbReference type="ARBA" id="ARBA00023004"/>
    </source>
</evidence>
<keyword evidence="6 9" id="KW-0408">Iron</keyword>
<protein>
    <recommendedName>
        <fullName evidence="2 9">Heme chaperone HemW</fullName>
    </recommendedName>
</protein>
<dbReference type="SFLD" id="SFLDG01065">
    <property type="entry name" value="anaerobic_coproporphyrinogen-I"/>
    <property type="match status" value="1"/>
</dbReference>
<accession>A0A413R8P6</accession>
<keyword evidence="12" id="KW-1185">Reference proteome</keyword>
<dbReference type="CDD" id="cd01335">
    <property type="entry name" value="Radical_SAM"/>
    <property type="match status" value="1"/>
</dbReference>
<evidence type="ECO:0000259" key="10">
    <source>
        <dbReference type="PROSITE" id="PS51918"/>
    </source>
</evidence>
<dbReference type="AlphaFoldDB" id="A0A413R8P6"/>
<comment type="caution">
    <text evidence="11">The sequence shown here is derived from an EMBL/GenBank/DDBJ whole genome shotgun (WGS) entry which is preliminary data.</text>
</comment>
<keyword evidence="4 9" id="KW-0949">S-adenosyl-L-methionine</keyword>
<dbReference type="GO" id="GO:0046872">
    <property type="term" value="F:metal ion binding"/>
    <property type="evidence" value="ECO:0007669"/>
    <property type="project" value="UniProtKB-UniRule"/>
</dbReference>
<dbReference type="RefSeq" id="WP_117970413.1">
    <property type="nucleotide sequence ID" value="NZ_CATWJF010000021.1"/>
</dbReference>
<dbReference type="Pfam" id="PF06969">
    <property type="entry name" value="HemN_C"/>
    <property type="match status" value="1"/>
</dbReference>
<dbReference type="SFLD" id="SFLDS00029">
    <property type="entry name" value="Radical_SAM"/>
    <property type="match status" value="1"/>
</dbReference>
<keyword evidence="5 9" id="KW-0479">Metal-binding</keyword>
<comment type="function">
    <text evidence="9">Probably acts as a heme chaperone, transferring heme to an unknown acceptor. Binds one molecule of heme per monomer, possibly covalently. Binds 1 [4Fe-4S] cluster. The cluster is coordinated with 3 cysteines and an exchangeable S-adenosyl-L-methionine.</text>
</comment>
<dbReference type="PANTHER" id="PTHR13932:SF5">
    <property type="entry name" value="RADICAL S-ADENOSYL METHIONINE DOMAIN-CONTAINING PROTEIN 1, MITOCHONDRIAL"/>
    <property type="match status" value="1"/>
</dbReference>
<keyword evidence="3 9" id="KW-0349">Heme</keyword>
<dbReference type="InterPro" id="IPR010723">
    <property type="entry name" value="HemN_C"/>
</dbReference>
<reference evidence="11 12" key="1">
    <citation type="submission" date="2018-08" db="EMBL/GenBank/DDBJ databases">
        <title>A genome reference for cultivated species of the human gut microbiota.</title>
        <authorList>
            <person name="Zou Y."/>
            <person name="Xue W."/>
            <person name="Luo G."/>
        </authorList>
    </citation>
    <scope>NUCLEOTIDE SEQUENCE [LARGE SCALE GENOMIC DNA]</scope>
    <source>
        <strain evidence="11 12">AM44-11BH</strain>
    </source>
</reference>
<dbReference type="InterPro" id="IPR004559">
    <property type="entry name" value="HemW-like"/>
</dbReference>
<dbReference type="InterPro" id="IPR007197">
    <property type="entry name" value="rSAM"/>
</dbReference>
<sequence length="404" mass="46876">MNGLEIYIHIPFCVKKCDYCDFLSAPADLETKEKYVEALINEIKLNKNKMSEYVVDTVFIGGGTPSLLEENQISKIMSVLRDNCNMSENPEITIECNPGTITESKLWEYKKSGINRISFGLQSANDQELKSIGRIHNYAGFLESYNLARKCGFDNINVDLMSALPGQTLKSYEETLNKVVRLEPEHISAYSLIVEENTLMYDRVKKAQIKGINILPDEESERKMYYLTNNILRSNGYRKYEISNYSKPGKECKHNIGYWQRKEYLGFGIGAASLYKENRYNNISDINKYIEVLTNNIKENSINNVENSSEVENQVNILNSIVKNLQQLTERDRMEEFMFLGLRMMEGVSMEKFERYFGKPYMEVYGKVQKKMEDKRFLINDNGYVKLTEFGIDLSNYVMSEFLF</sequence>
<organism evidence="11 12">
    <name type="scientific">Eubacterium ventriosum</name>
    <dbReference type="NCBI Taxonomy" id="39496"/>
    <lineage>
        <taxon>Bacteria</taxon>
        <taxon>Bacillati</taxon>
        <taxon>Bacillota</taxon>
        <taxon>Clostridia</taxon>
        <taxon>Eubacteriales</taxon>
        <taxon>Eubacteriaceae</taxon>
        <taxon>Eubacterium</taxon>
    </lineage>
</organism>
<dbReference type="SFLD" id="SFLDF00288">
    <property type="entry name" value="HemN-like__clustered_with_nucl"/>
    <property type="match status" value="1"/>
</dbReference>
<keyword evidence="8 9" id="KW-0143">Chaperone</keyword>
<dbReference type="GO" id="GO:0051539">
    <property type="term" value="F:4 iron, 4 sulfur cluster binding"/>
    <property type="evidence" value="ECO:0007669"/>
    <property type="project" value="UniProtKB-UniRule"/>
</dbReference>
<dbReference type="GO" id="GO:0004109">
    <property type="term" value="F:coproporphyrinogen oxidase activity"/>
    <property type="evidence" value="ECO:0007669"/>
    <property type="project" value="InterPro"/>
</dbReference>
<name>A0A413R8P6_9FIRM</name>
<dbReference type="SUPFAM" id="SSF102114">
    <property type="entry name" value="Radical SAM enzymes"/>
    <property type="match status" value="1"/>
</dbReference>
<dbReference type="Pfam" id="PF04055">
    <property type="entry name" value="Radical_SAM"/>
    <property type="match status" value="1"/>
</dbReference>
<dbReference type="EMBL" id="QSFD01000005">
    <property type="protein sequence ID" value="RHA18675.1"/>
    <property type="molecule type" value="Genomic_DNA"/>
</dbReference>
<comment type="subcellular location">
    <subcellularLocation>
        <location evidence="9">Cytoplasm</location>
    </subcellularLocation>
</comment>
<evidence type="ECO:0000256" key="9">
    <source>
        <dbReference type="RuleBase" id="RU364116"/>
    </source>
</evidence>
<gene>
    <name evidence="11" type="ORF">DW944_06280</name>
</gene>
<evidence type="ECO:0000256" key="5">
    <source>
        <dbReference type="ARBA" id="ARBA00022723"/>
    </source>
</evidence>
<dbReference type="InterPro" id="IPR034505">
    <property type="entry name" value="Coproporphyrinogen-III_oxidase"/>
</dbReference>
<dbReference type="Gene3D" id="3.20.20.70">
    <property type="entry name" value="Aldolase class I"/>
    <property type="match status" value="1"/>
</dbReference>
<dbReference type="SFLD" id="SFLDG01082">
    <property type="entry name" value="B12-binding_domain_containing"/>
    <property type="match status" value="1"/>
</dbReference>